<reference evidence="1" key="1">
    <citation type="submission" date="2021-11" db="EMBL/GenBank/DDBJ databases">
        <authorList>
            <person name="Bulgarelli D."/>
        </authorList>
    </citation>
    <scope>NUCLEOTIDE SEQUENCE</scope>
    <source>
        <strain evidence="1">Bi133</strain>
    </source>
</reference>
<dbReference type="Proteomes" id="UP000789326">
    <property type="component" value="Unassembled WGS sequence"/>
</dbReference>
<dbReference type="RefSeq" id="WP_230301277.1">
    <property type="nucleotide sequence ID" value="NZ_CAKKMG010000012.1"/>
</dbReference>
<gene>
    <name evidence="1" type="ORF">SRABI133_01355</name>
</gene>
<sequence>MNLGDGELNNGVSGKMIRKGEYTIYNGKEYRFIESDTVGAIELITNDKKDMGNGFTYYKNNIYTKIVRVNEVKELYSINPYAVYKGELFPASEERTTGKVLLVTTNTELAKQMGFERTDKYMYSKSVEWDEVEIIEKRKPYSID</sequence>
<protein>
    <submittedName>
        <fullName evidence="1">Uncharacterized protein</fullName>
    </submittedName>
</protein>
<evidence type="ECO:0000313" key="1">
    <source>
        <dbReference type="EMBL" id="CAH0178147.1"/>
    </source>
</evidence>
<comment type="caution">
    <text evidence="1">The sequence shown here is derived from an EMBL/GenBank/DDBJ whole genome shotgun (WGS) entry which is preliminary data.</text>
</comment>
<name>A0A9W4KVY2_9BACI</name>
<dbReference type="EMBL" id="CAKKMG010000012">
    <property type="protein sequence ID" value="CAH0178147.1"/>
    <property type="molecule type" value="Genomic_DNA"/>
</dbReference>
<evidence type="ECO:0000313" key="2">
    <source>
        <dbReference type="Proteomes" id="UP000789326"/>
    </source>
</evidence>
<organism evidence="1 2">
    <name type="scientific">Peribacillus simplex</name>
    <dbReference type="NCBI Taxonomy" id="1478"/>
    <lineage>
        <taxon>Bacteria</taxon>
        <taxon>Bacillati</taxon>
        <taxon>Bacillota</taxon>
        <taxon>Bacilli</taxon>
        <taxon>Bacillales</taxon>
        <taxon>Bacillaceae</taxon>
        <taxon>Peribacillus</taxon>
    </lineage>
</organism>
<accession>A0A9W4KVY2</accession>
<proteinExistence type="predicted"/>
<dbReference type="AlphaFoldDB" id="A0A9W4KVY2"/>
<dbReference type="InterPro" id="IPR017020">
    <property type="entry name" value="UCP033725"/>
</dbReference>
<dbReference type="PIRSF" id="PIRSF033725">
    <property type="entry name" value="UCP033725"/>
    <property type="match status" value="1"/>
</dbReference>